<dbReference type="EMBL" id="CAJJDN010000053">
    <property type="protein sequence ID" value="CAD8089098.1"/>
    <property type="molecule type" value="Genomic_DNA"/>
</dbReference>
<evidence type="ECO:0000256" key="1">
    <source>
        <dbReference type="SAM" id="Phobius"/>
    </source>
</evidence>
<comment type="caution">
    <text evidence="2">The sequence shown here is derived from an EMBL/GenBank/DDBJ whole genome shotgun (WGS) entry which is preliminary data.</text>
</comment>
<proteinExistence type="predicted"/>
<evidence type="ECO:0000313" key="2">
    <source>
        <dbReference type="EMBL" id="CAD8089098.1"/>
    </source>
</evidence>
<organism evidence="2 3">
    <name type="scientific">Paramecium sonneborni</name>
    <dbReference type="NCBI Taxonomy" id="65129"/>
    <lineage>
        <taxon>Eukaryota</taxon>
        <taxon>Sar</taxon>
        <taxon>Alveolata</taxon>
        <taxon>Ciliophora</taxon>
        <taxon>Intramacronucleata</taxon>
        <taxon>Oligohymenophorea</taxon>
        <taxon>Peniculida</taxon>
        <taxon>Parameciidae</taxon>
        <taxon>Paramecium</taxon>
    </lineage>
</organism>
<dbReference type="AlphaFoldDB" id="A0A8S1N8Q5"/>
<keyword evidence="3" id="KW-1185">Reference proteome</keyword>
<keyword evidence="1" id="KW-0812">Transmembrane</keyword>
<feature type="transmembrane region" description="Helical" evidence="1">
    <location>
        <begin position="78"/>
        <end position="96"/>
    </location>
</feature>
<keyword evidence="1" id="KW-1133">Transmembrane helix</keyword>
<dbReference type="Proteomes" id="UP000692954">
    <property type="component" value="Unassembled WGS sequence"/>
</dbReference>
<gene>
    <name evidence="2" type="ORF">PSON_ATCC_30995.1.T0530269</name>
</gene>
<evidence type="ECO:0000313" key="3">
    <source>
        <dbReference type="Proteomes" id="UP000692954"/>
    </source>
</evidence>
<name>A0A8S1N8Q5_9CILI</name>
<sequence length="117" mass="14100">MKYQDKTNHLSLITQTANLPNKKKMREGFFLNTTYNTTYQKLLIENPIIKLHQFIKVDELQQLKLRKYKSLTPDKELIFGYLSILFLIIKHISYLIRINVTLIRYSESQGFFKDYEY</sequence>
<keyword evidence="1" id="KW-0472">Membrane</keyword>
<accession>A0A8S1N8Q5</accession>
<protein>
    <recommendedName>
        <fullName evidence="4">Transmembrane protein</fullName>
    </recommendedName>
</protein>
<evidence type="ECO:0008006" key="4">
    <source>
        <dbReference type="Google" id="ProtNLM"/>
    </source>
</evidence>
<reference evidence="2" key="1">
    <citation type="submission" date="2021-01" db="EMBL/GenBank/DDBJ databases">
        <authorList>
            <consortium name="Genoscope - CEA"/>
            <person name="William W."/>
        </authorList>
    </citation>
    <scope>NUCLEOTIDE SEQUENCE</scope>
</reference>